<gene>
    <name evidence="1" type="ORF">A4X03_0g6198</name>
</gene>
<name>A0A8T8T1T6_9BASI</name>
<comment type="caution">
    <text evidence="1">The sequence shown here is derived from an EMBL/GenBank/DDBJ whole genome shotgun (WGS) entry which is preliminary data.</text>
</comment>
<dbReference type="Proteomes" id="UP000077671">
    <property type="component" value="Unassembled WGS sequence"/>
</dbReference>
<reference evidence="1" key="1">
    <citation type="submission" date="2016-04" db="EMBL/GenBank/DDBJ databases">
        <authorList>
            <person name="Nguyen H.D."/>
            <person name="Kesanakurti P."/>
            <person name="Cullis J."/>
            <person name="Levesque C.A."/>
            <person name="Hambleton S."/>
        </authorList>
    </citation>
    <scope>NUCLEOTIDE SEQUENCE</scope>
    <source>
        <strain evidence="1">DAOMC 238032</strain>
    </source>
</reference>
<proteinExistence type="predicted"/>
<organism evidence="1 2">
    <name type="scientific">Tilletia caries</name>
    <name type="common">wheat bunt fungus</name>
    <dbReference type="NCBI Taxonomy" id="13290"/>
    <lineage>
        <taxon>Eukaryota</taxon>
        <taxon>Fungi</taxon>
        <taxon>Dikarya</taxon>
        <taxon>Basidiomycota</taxon>
        <taxon>Ustilaginomycotina</taxon>
        <taxon>Exobasidiomycetes</taxon>
        <taxon>Tilletiales</taxon>
        <taxon>Tilletiaceae</taxon>
        <taxon>Tilletia</taxon>
    </lineage>
</organism>
<sequence length="169" mass="18579">MKGKSGGPGCGFVEERDGEPSLLAATTSFSATSSTNPRHYVPFDPTLQAARSISALLTALPANPFSLALLFFSGAFTSHTRQHRHDSSYERHSCGQSCVLFLEDVEEDSFCSFRPSCWSLCSFGSKEYLNTLQNRSAGRFLPLPLYYAPRFHTHVHGTPTHFAISARSP</sequence>
<dbReference type="AlphaFoldDB" id="A0A8T8T1T6"/>
<accession>A0A8T8T1T6</accession>
<evidence type="ECO:0000313" key="1">
    <source>
        <dbReference type="EMBL" id="KAE8252322.1"/>
    </source>
</evidence>
<reference evidence="1" key="2">
    <citation type="journal article" date="2019" name="IMA Fungus">
        <title>Genome sequencing and comparison of five Tilletia species to identify candidate genes for the detection of regulated species infecting wheat.</title>
        <authorList>
            <person name="Nguyen H.D.T."/>
            <person name="Sultana T."/>
            <person name="Kesanakurti P."/>
            <person name="Hambleton S."/>
        </authorList>
    </citation>
    <scope>NUCLEOTIDE SEQUENCE</scope>
    <source>
        <strain evidence="1">DAOMC 238032</strain>
    </source>
</reference>
<dbReference type="EMBL" id="LWDD02001131">
    <property type="protein sequence ID" value="KAE8252322.1"/>
    <property type="molecule type" value="Genomic_DNA"/>
</dbReference>
<protein>
    <submittedName>
        <fullName evidence="1">Uncharacterized protein</fullName>
    </submittedName>
</protein>
<evidence type="ECO:0000313" key="2">
    <source>
        <dbReference type="Proteomes" id="UP000077671"/>
    </source>
</evidence>